<dbReference type="KEGG" id="mps:MPTP_1695"/>
<name>F3YC93_MELPT</name>
<keyword evidence="5 6" id="KW-0684">Rhamnose metabolism</keyword>
<dbReference type="GO" id="GO:0019301">
    <property type="term" value="P:rhamnose catabolic process"/>
    <property type="evidence" value="ECO:0007669"/>
    <property type="project" value="UniProtKB-UniRule"/>
</dbReference>
<dbReference type="EMBL" id="AP012200">
    <property type="protein sequence ID" value="BAK22121.1"/>
    <property type="molecule type" value="Genomic_DNA"/>
</dbReference>
<comment type="cofactor">
    <cofactor evidence="6">
        <name>Mn(2+)</name>
        <dbReference type="ChEBI" id="CHEBI:29035"/>
    </cofactor>
    <text evidence="6">Binds 1 Mn(2+) ion per subunit.</text>
</comment>
<dbReference type="HAMAP" id="MF_00541">
    <property type="entry name" value="RhaA"/>
    <property type="match status" value="1"/>
</dbReference>
<dbReference type="AlphaFoldDB" id="F3YC93"/>
<organism evidence="8 9">
    <name type="scientific">Melissococcus plutonius (strain ATCC 35311 / DSM 29964 / CIP 104052 / LMG 20360 / NCIMB 702443)</name>
    <dbReference type="NCBI Taxonomy" id="940190"/>
    <lineage>
        <taxon>Bacteria</taxon>
        <taxon>Bacillati</taxon>
        <taxon>Bacillota</taxon>
        <taxon>Bacilli</taxon>
        <taxon>Lactobacillales</taxon>
        <taxon>Enterococcaceae</taxon>
        <taxon>Melissococcus</taxon>
    </lineage>
</organism>
<evidence type="ECO:0000313" key="9">
    <source>
        <dbReference type="Proteomes" id="UP000008456"/>
    </source>
</evidence>
<dbReference type="Gene3D" id="3.20.20.150">
    <property type="entry name" value="Divalent-metal-dependent TIM barrel enzymes"/>
    <property type="match status" value="1"/>
</dbReference>
<dbReference type="STRING" id="940190.MPTP_1695"/>
<dbReference type="NCBIfam" id="TIGR01748">
    <property type="entry name" value="rhaA"/>
    <property type="match status" value="1"/>
</dbReference>
<comment type="similarity">
    <text evidence="6">Belongs to the rhamnose isomerase family.</text>
</comment>
<keyword evidence="2 6" id="KW-0479">Metal-binding</keyword>
<keyword evidence="9" id="KW-1185">Reference proteome</keyword>
<dbReference type="OrthoDB" id="9766697at2"/>
<keyword evidence="4 6" id="KW-0413">Isomerase</keyword>
<feature type="binding site" evidence="6">
    <location>
        <position position="292"/>
    </location>
    <ligand>
        <name>Mn(2+)</name>
        <dbReference type="ChEBI" id="CHEBI:29035"/>
    </ligand>
</feature>
<dbReference type="UniPathway" id="UPA00541">
    <property type="reaction ID" value="UER00601"/>
</dbReference>
<comment type="catalytic activity">
    <reaction evidence="6">
        <text>L-rhamnopyranose = L-rhamnulose</text>
        <dbReference type="Rhea" id="RHEA:23160"/>
        <dbReference type="ChEBI" id="CHEBI:17897"/>
        <dbReference type="ChEBI" id="CHEBI:62346"/>
        <dbReference type="EC" id="5.3.1.14"/>
    </reaction>
</comment>
<comment type="subcellular location">
    <subcellularLocation>
        <location evidence="6">Cytoplasm</location>
    </subcellularLocation>
</comment>
<reference evidence="8 9" key="1">
    <citation type="journal article" date="2011" name="J. Bacteriol.">
        <title>Complete genome sequence of Melissococcus plutonius ATCC 35311.</title>
        <authorList>
            <person name="Okumura K."/>
            <person name="Arai R."/>
            <person name="Okura M."/>
            <person name="Kirikae T."/>
            <person name="Takamatsu D."/>
            <person name="Osaki M."/>
            <person name="Miyoshi-Akiyama T."/>
        </authorList>
    </citation>
    <scope>NUCLEOTIDE SEQUENCE [LARGE SCALE GENOMIC DNA]</scope>
    <source>
        <strain evidence="9">ATCC 35311 / CIP 104052 / LMG 20360 / NCIMB 702443</strain>
    </source>
</reference>
<dbReference type="InterPro" id="IPR036237">
    <property type="entry name" value="Xyl_isomerase-like_sf"/>
</dbReference>
<dbReference type="HOGENOM" id="CLU_052790_0_0_9"/>
<dbReference type="PANTHER" id="PTHR30268:SF0">
    <property type="entry name" value="L-RHAMNOSE ISOMERASE"/>
    <property type="match status" value="1"/>
</dbReference>
<dbReference type="GO" id="GO:0008740">
    <property type="term" value="F:L-rhamnose isomerase activity"/>
    <property type="evidence" value="ECO:0007669"/>
    <property type="project" value="UniProtKB-UniRule"/>
</dbReference>
<dbReference type="RefSeq" id="WP_013774557.1">
    <property type="nucleotide sequence ID" value="NC_015516.1"/>
</dbReference>
<evidence type="ECO:0000256" key="4">
    <source>
        <dbReference type="ARBA" id="ARBA00023235"/>
    </source>
</evidence>
<comment type="function">
    <text evidence="6">Catalyzes the interconversion of L-rhamnose and L-rhamnulose.</text>
</comment>
<sequence length="417" mass="48101">MTSIKQRYEEAKETYQTIGVNTDEVLKRLDEVKISMNVWQGDDIKGFLSDEELSGGISVTGNYPGVARTPKELRQDLEKAYQMIPGKHKLNLHAIYLDTDEKVDLNEIEPKHFKPWVDWAKKQELGLDFNPTFFSHPMFKDGFTLAHPNNEVRDFWIEHGKRSRKIAEYFGEALGQVCVNNFWVPDGYKDSPIDRLTPRRHLMEALDEIFSEDMNPDYTLDAVESKLFGIGLEAYTVGSHEFYMGYGLTRGKLICMDAGHFHPTEVISNKLSAVALFSKGIFLHVSRPMRWDSDHVVIMDDELQEIGRELVRNNLLQKAHIGLDFFDATINRVAAWVIGTRNTQKAVLKAMLEPTDYLKKVELEMDFTTRLAMVEELKDYPFADVWNYYCELKGVPVGLNWLNEIQDYEKNVLSLRS</sequence>
<feature type="binding site" evidence="6">
    <location>
        <position position="294"/>
    </location>
    <ligand>
        <name>Mn(2+)</name>
        <dbReference type="ChEBI" id="CHEBI:29035"/>
    </ligand>
</feature>
<comment type="pathway">
    <text evidence="6">Carbohydrate degradation; L-rhamnose degradation; glycerone phosphate from L-rhamnose: step 1/3.</text>
</comment>
<dbReference type="PANTHER" id="PTHR30268">
    <property type="entry name" value="L-RHAMNOSE ISOMERASE"/>
    <property type="match status" value="1"/>
</dbReference>
<keyword evidence="1 6" id="KW-0963">Cytoplasm</keyword>
<proteinExistence type="inferred from homology"/>
<dbReference type="GO" id="GO:0019324">
    <property type="term" value="P:L-lyxose metabolic process"/>
    <property type="evidence" value="ECO:0007669"/>
    <property type="project" value="TreeGrafter"/>
</dbReference>
<evidence type="ECO:0000256" key="6">
    <source>
        <dbReference type="HAMAP-Rule" id="MF_00541"/>
    </source>
</evidence>
<reference key="2">
    <citation type="submission" date="2011-04" db="EMBL/GenBank/DDBJ databases">
        <title>Whole genome sequence of Melissococcus plutonius ATCC 35311.</title>
        <authorList>
            <person name="Okumura K."/>
            <person name="Arai R."/>
            <person name="Osaki M."/>
            <person name="Okura M."/>
            <person name="Kirikae T."/>
            <person name="Takamatsu D."/>
            <person name="Akiyama T."/>
        </authorList>
    </citation>
    <scope>NUCLEOTIDE SEQUENCE</scope>
    <source>
        <strain>ATCC 35311</strain>
    </source>
</reference>
<protein>
    <recommendedName>
        <fullName evidence="6 7">L-rhamnose isomerase</fullName>
        <ecNumber evidence="6 7">5.3.1.14</ecNumber>
    </recommendedName>
</protein>
<evidence type="ECO:0000256" key="3">
    <source>
        <dbReference type="ARBA" id="ARBA00023211"/>
    </source>
</evidence>
<evidence type="ECO:0000313" key="8">
    <source>
        <dbReference type="EMBL" id="BAK22121.1"/>
    </source>
</evidence>
<evidence type="ECO:0000256" key="2">
    <source>
        <dbReference type="ARBA" id="ARBA00022723"/>
    </source>
</evidence>
<dbReference type="EC" id="5.3.1.14" evidence="6 7"/>
<feature type="binding site" evidence="6">
    <location>
        <position position="260"/>
    </location>
    <ligand>
        <name>Mn(2+)</name>
        <dbReference type="ChEBI" id="CHEBI:29035"/>
    </ligand>
</feature>
<accession>F3YC93</accession>
<dbReference type="SUPFAM" id="SSF51658">
    <property type="entry name" value="Xylose isomerase-like"/>
    <property type="match status" value="1"/>
</dbReference>
<keyword evidence="3 6" id="KW-0464">Manganese</keyword>
<gene>
    <name evidence="6" type="primary">rhaA</name>
    <name evidence="8" type="ordered locus">MPTP_1695</name>
</gene>
<dbReference type="GO" id="GO:0005737">
    <property type="term" value="C:cytoplasm"/>
    <property type="evidence" value="ECO:0007669"/>
    <property type="project" value="UniProtKB-SubCell"/>
</dbReference>
<dbReference type="InterPro" id="IPR009308">
    <property type="entry name" value="Rhamnose_isomerase"/>
</dbReference>
<dbReference type="NCBIfam" id="NF002203">
    <property type="entry name" value="PRK01076.1"/>
    <property type="match status" value="1"/>
</dbReference>
<dbReference type="GO" id="GO:0030145">
    <property type="term" value="F:manganese ion binding"/>
    <property type="evidence" value="ECO:0007669"/>
    <property type="project" value="UniProtKB-UniRule"/>
</dbReference>
<evidence type="ECO:0000256" key="7">
    <source>
        <dbReference type="NCBIfam" id="TIGR01748"/>
    </source>
</evidence>
<dbReference type="Pfam" id="PF06134">
    <property type="entry name" value="RhaA"/>
    <property type="match status" value="1"/>
</dbReference>
<dbReference type="InterPro" id="IPR050337">
    <property type="entry name" value="L-rhamnose_isomerase"/>
</dbReference>
<evidence type="ECO:0000256" key="5">
    <source>
        <dbReference type="ARBA" id="ARBA00023308"/>
    </source>
</evidence>
<dbReference type="Proteomes" id="UP000008456">
    <property type="component" value="Chromosome"/>
</dbReference>
<evidence type="ECO:0000256" key="1">
    <source>
        <dbReference type="ARBA" id="ARBA00022490"/>
    </source>
</evidence>